<dbReference type="SUPFAM" id="SSF53474">
    <property type="entry name" value="alpha/beta-Hydrolases"/>
    <property type="match status" value="1"/>
</dbReference>
<accession>A0ABN2NNV7</accession>
<keyword evidence="4" id="KW-1185">Reference proteome</keyword>
<protein>
    <recommendedName>
        <fullName evidence="2">AB hydrolase-1 domain-containing protein</fullName>
    </recommendedName>
</protein>
<evidence type="ECO:0000313" key="3">
    <source>
        <dbReference type="EMBL" id="GAA1877218.1"/>
    </source>
</evidence>
<feature type="domain" description="AB hydrolase-1" evidence="2">
    <location>
        <begin position="120"/>
        <end position="233"/>
    </location>
</feature>
<dbReference type="PANTHER" id="PTHR37946">
    <property type="entry name" value="SLL1969 PROTEIN"/>
    <property type="match status" value="1"/>
</dbReference>
<gene>
    <name evidence="3" type="ORF">GCM10009836_68290</name>
</gene>
<dbReference type="InterPro" id="IPR000073">
    <property type="entry name" value="AB_hydrolase_1"/>
</dbReference>
<feature type="region of interest" description="Disordered" evidence="1">
    <location>
        <begin position="311"/>
        <end position="343"/>
    </location>
</feature>
<dbReference type="EMBL" id="BAAAQK010000028">
    <property type="protein sequence ID" value="GAA1877218.1"/>
    <property type="molecule type" value="Genomic_DNA"/>
</dbReference>
<reference evidence="3 4" key="1">
    <citation type="journal article" date="2019" name="Int. J. Syst. Evol. Microbiol.">
        <title>The Global Catalogue of Microorganisms (GCM) 10K type strain sequencing project: providing services to taxonomists for standard genome sequencing and annotation.</title>
        <authorList>
            <consortium name="The Broad Institute Genomics Platform"/>
            <consortium name="The Broad Institute Genome Sequencing Center for Infectious Disease"/>
            <person name="Wu L."/>
            <person name="Ma J."/>
        </authorList>
    </citation>
    <scope>NUCLEOTIDE SEQUENCE [LARGE SCALE GENOMIC DNA]</scope>
    <source>
        <strain evidence="3 4">JCM 16009</strain>
    </source>
</reference>
<dbReference type="InterPro" id="IPR029058">
    <property type="entry name" value="AB_hydrolase_fold"/>
</dbReference>
<evidence type="ECO:0000256" key="1">
    <source>
        <dbReference type="SAM" id="MobiDB-lite"/>
    </source>
</evidence>
<dbReference type="Proteomes" id="UP001500449">
    <property type="component" value="Unassembled WGS sequence"/>
</dbReference>
<feature type="compositionally biased region" description="Basic and acidic residues" evidence="1">
    <location>
        <begin position="329"/>
        <end position="343"/>
    </location>
</feature>
<proteinExistence type="predicted"/>
<dbReference type="Pfam" id="PF00561">
    <property type="entry name" value="Abhydrolase_1"/>
    <property type="match status" value="1"/>
</dbReference>
<comment type="caution">
    <text evidence="3">The sequence shown here is derived from an EMBL/GenBank/DDBJ whole genome shotgun (WGS) entry which is preliminary data.</text>
</comment>
<dbReference type="Gene3D" id="3.40.50.1820">
    <property type="entry name" value="alpha/beta hydrolase"/>
    <property type="match status" value="1"/>
</dbReference>
<dbReference type="PANTHER" id="PTHR37946:SF1">
    <property type="entry name" value="SLL1969 PROTEIN"/>
    <property type="match status" value="1"/>
</dbReference>
<evidence type="ECO:0000313" key="4">
    <source>
        <dbReference type="Proteomes" id="UP001500449"/>
    </source>
</evidence>
<evidence type="ECO:0000259" key="2">
    <source>
        <dbReference type="Pfam" id="PF00561"/>
    </source>
</evidence>
<name>A0ABN2NNV7_9PSEU</name>
<organism evidence="3 4">
    <name type="scientific">Pseudonocardia ailaonensis</name>
    <dbReference type="NCBI Taxonomy" id="367279"/>
    <lineage>
        <taxon>Bacteria</taxon>
        <taxon>Bacillati</taxon>
        <taxon>Actinomycetota</taxon>
        <taxon>Actinomycetes</taxon>
        <taxon>Pseudonocardiales</taxon>
        <taxon>Pseudonocardiaceae</taxon>
        <taxon>Pseudonocardia</taxon>
    </lineage>
</organism>
<sequence length="343" mass="37555">MIFLRGDHSKTGVYRLPLGMAPVTEGLHRLARTAGGARSVVTTAAQESVRAAGYALRTFTSPAGLRGLVQESAWLAAHLVLYPVGLAQETVRQPSGYRTDDLPPAQRSLVCADLEAAGTPILLIHGIMDNRSVFTVFRRALRKRGFGVVHAINYSVLTGDLRSAAREVGAHVEKLRELTGSPKVHIVGHSLGGVIARYYVQRLGGSEFVDTLVTLGSPHTGTATAYLMPTPLARQLRPGSDVLAELAEPAPDCPTRFYVVWSRMDEMVVPQRNARLHHPDLDVEELEVDDVGHLSLPVDSRTVHHVANRLARRGESPIHPVRQRRARRERLADTQRERSSPAS</sequence>